<protein>
    <recommendedName>
        <fullName evidence="1">peptide chain release factor N(5)-glutamine methyltransferase</fullName>
        <ecNumber evidence="1">2.1.1.297</ecNumber>
    </recommendedName>
</protein>
<dbReference type="InterPro" id="IPR050320">
    <property type="entry name" value="N5-glutamine_MTase"/>
</dbReference>
<dbReference type="EMBL" id="JEOB01000004">
    <property type="protein sequence ID" value="EXM38132.1"/>
    <property type="molecule type" value="Genomic_DNA"/>
</dbReference>
<dbReference type="InterPro" id="IPR004556">
    <property type="entry name" value="HemK-like"/>
</dbReference>
<evidence type="ECO:0000256" key="3">
    <source>
        <dbReference type="ARBA" id="ARBA00022679"/>
    </source>
</evidence>
<dbReference type="OrthoDB" id="9800643at2"/>
<evidence type="ECO:0000256" key="5">
    <source>
        <dbReference type="ARBA" id="ARBA00048391"/>
    </source>
</evidence>
<dbReference type="InterPro" id="IPR019874">
    <property type="entry name" value="RF_methyltr_PrmC"/>
</dbReference>
<dbReference type="EC" id="2.1.1.297" evidence="1"/>
<dbReference type="InterPro" id="IPR029063">
    <property type="entry name" value="SAM-dependent_MTases_sf"/>
</dbReference>
<accession>A0A011UY39</accession>
<dbReference type="Proteomes" id="UP000021369">
    <property type="component" value="Unassembled WGS sequence"/>
</dbReference>
<dbReference type="PANTHER" id="PTHR18895:SF74">
    <property type="entry name" value="MTRF1L RELEASE FACTOR GLUTAMINE METHYLTRANSFERASE"/>
    <property type="match status" value="1"/>
</dbReference>
<keyword evidence="2 8" id="KW-0489">Methyltransferase</keyword>
<dbReference type="Gene3D" id="3.40.50.150">
    <property type="entry name" value="Vaccinia Virus protein VP39"/>
    <property type="match status" value="1"/>
</dbReference>
<dbReference type="NCBIfam" id="TIGR00536">
    <property type="entry name" value="hemK_fam"/>
    <property type="match status" value="1"/>
</dbReference>
<dbReference type="SUPFAM" id="SSF53335">
    <property type="entry name" value="S-adenosyl-L-methionine-dependent methyltransferases"/>
    <property type="match status" value="1"/>
</dbReference>
<sequence length="283" mass="31518">MTYRELLKVQAERLEKAGCDNAFFDCSELLGLAMAKDCRSGAFESALDEQAESPAKSAFEELCGRRENGEPLQYLLGEWEFYGIPIKVGKGVLIPRQDTETLVELAVNKYKKMDNLVIADLCSGSGCIALALEKYLRCSEVYAVEKSEEAAGYLRENVKMNGSAVKLVMGDVLGSSCVEIIPECDLIVCNPPYLTGEDMERLQKEVTHEPEEALFGGEDGLDFYRTVTRIWKNRLKTGGMLIYEIGMGQEDDVMQIMVQHGFENVRCKPDPCGIMRCVMGTTK</sequence>
<evidence type="ECO:0000313" key="8">
    <source>
        <dbReference type="EMBL" id="EXM38132.1"/>
    </source>
</evidence>
<dbReference type="AlphaFoldDB" id="A0A011UY39"/>
<dbReference type="NCBIfam" id="TIGR03534">
    <property type="entry name" value="RF_mod_PrmC"/>
    <property type="match status" value="1"/>
</dbReference>
<dbReference type="CDD" id="cd02440">
    <property type="entry name" value="AdoMet_MTases"/>
    <property type="match status" value="1"/>
</dbReference>
<evidence type="ECO:0000259" key="7">
    <source>
        <dbReference type="Pfam" id="PF17827"/>
    </source>
</evidence>
<dbReference type="PROSITE" id="PS00092">
    <property type="entry name" value="N6_MTASE"/>
    <property type="match status" value="1"/>
</dbReference>
<dbReference type="Pfam" id="PF05175">
    <property type="entry name" value="MTS"/>
    <property type="match status" value="1"/>
</dbReference>
<dbReference type="PANTHER" id="PTHR18895">
    <property type="entry name" value="HEMK METHYLTRANSFERASE"/>
    <property type="match status" value="1"/>
</dbReference>
<evidence type="ECO:0000256" key="4">
    <source>
        <dbReference type="ARBA" id="ARBA00022691"/>
    </source>
</evidence>
<dbReference type="Pfam" id="PF17827">
    <property type="entry name" value="PrmC_N"/>
    <property type="match status" value="1"/>
</dbReference>
<keyword evidence="4" id="KW-0949">S-adenosyl-L-methionine</keyword>
<keyword evidence="3 8" id="KW-0808">Transferase</keyword>
<name>A0A011UY39_RUMAL</name>
<feature type="domain" description="Release factor glutamine methyltransferase N-terminal" evidence="7">
    <location>
        <begin position="5"/>
        <end position="77"/>
    </location>
</feature>
<gene>
    <name evidence="8" type="ORF">RASY3_17765</name>
</gene>
<dbReference type="GO" id="GO:0102559">
    <property type="term" value="F:peptide chain release factor N(5)-glutamine methyltransferase activity"/>
    <property type="evidence" value="ECO:0007669"/>
    <property type="project" value="UniProtKB-EC"/>
</dbReference>
<dbReference type="Gene3D" id="1.10.8.10">
    <property type="entry name" value="DNA helicase RuvA subunit, C-terminal domain"/>
    <property type="match status" value="1"/>
</dbReference>
<evidence type="ECO:0000256" key="2">
    <source>
        <dbReference type="ARBA" id="ARBA00022603"/>
    </source>
</evidence>
<dbReference type="InterPro" id="IPR007848">
    <property type="entry name" value="Small_mtfrase_dom"/>
</dbReference>
<dbReference type="InterPro" id="IPR002052">
    <property type="entry name" value="DNA_methylase_N6_adenine_CS"/>
</dbReference>
<proteinExistence type="predicted"/>
<feature type="domain" description="Methyltransferase small" evidence="6">
    <location>
        <begin position="112"/>
        <end position="209"/>
    </location>
</feature>
<dbReference type="InterPro" id="IPR040758">
    <property type="entry name" value="PrmC_N"/>
</dbReference>
<dbReference type="GO" id="GO:0032259">
    <property type="term" value="P:methylation"/>
    <property type="evidence" value="ECO:0007669"/>
    <property type="project" value="UniProtKB-KW"/>
</dbReference>
<comment type="caution">
    <text evidence="8">The sequence shown here is derived from an EMBL/GenBank/DDBJ whole genome shotgun (WGS) entry which is preliminary data.</text>
</comment>
<evidence type="ECO:0000256" key="1">
    <source>
        <dbReference type="ARBA" id="ARBA00012771"/>
    </source>
</evidence>
<evidence type="ECO:0000313" key="9">
    <source>
        <dbReference type="Proteomes" id="UP000021369"/>
    </source>
</evidence>
<keyword evidence="9" id="KW-1185">Reference proteome</keyword>
<dbReference type="GO" id="GO:0003676">
    <property type="term" value="F:nucleic acid binding"/>
    <property type="evidence" value="ECO:0007669"/>
    <property type="project" value="InterPro"/>
</dbReference>
<organism evidence="8 9">
    <name type="scientific">Ruminococcus albus SY3</name>
    <dbReference type="NCBI Taxonomy" id="1341156"/>
    <lineage>
        <taxon>Bacteria</taxon>
        <taxon>Bacillati</taxon>
        <taxon>Bacillota</taxon>
        <taxon>Clostridia</taxon>
        <taxon>Eubacteriales</taxon>
        <taxon>Oscillospiraceae</taxon>
        <taxon>Ruminococcus</taxon>
    </lineage>
</organism>
<comment type="catalytic activity">
    <reaction evidence="5">
        <text>L-glutaminyl-[peptide chain release factor] + S-adenosyl-L-methionine = N(5)-methyl-L-glutaminyl-[peptide chain release factor] + S-adenosyl-L-homocysteine + H(+)</text>
        <dbReference type="Rhea" id="RHEA:42896"/>
        <dbReference type="Rhea" id="RHEA-COMP:10271"/>
        <dbReference type="Rhea" id="RHEA-COMP:10272"/>
        <dbReference type="ChEBI" id="CHEBI:15378"/>
        <dbReference type="ChEBI" id="CHEBI:30011"/>
        <dbReference type="ChEBI" id="CHEBI:57856"/>
        <dbReference type="ChEBI" id="CHEBI:59789"/>
        <dbReference type="ChEBI" id="CHEBI:61891"/>
        <dbReference type="EC" id="2.1.1.297"/>
    </reaction>
</comment>
<evidence type="ECO:0000259" key="6">
    <source>
        <dbReference type="Pfam" id="PF05175"/>
    </source>
</evidence>
<dbReference type="PATRIC" id="fig|1341156.4.peg.3154"/>
<reference evidence="8 9" key="1">
    <citation type="submission" date="2013-06" db="EMBL/GenBank/DDBJ databases">
        <title>Rumen cellulosomics: divergent fiber-degrading strategies revealed by comparative genome-wide analysis of six Ruminococcal strains.</title>
        <authorList>
            <person name="Dassa B."/>
            <person name="Borovok I."/>
            <person name="Lamed R."/>
            <person name="Flint H."/>
            <person name="Yeoman C.J."/>
            <person name="White B."/>
            <person name="Bayer E.A."/>
        </authorList>
    </citation>
    <scope>NUCLEOTIDE SEQUENCE [LARGE SCALE GENOMIC DNA]</scope>
    <source>
        <strain evidence="8 9">SY3</strain>
    </source>
</reference>